<accession>A0A6A3CI31</accession>
<evidence type="ECO:0000256" key="6">
    <source>
        <dbReference type="SAM" id="SignalP"/>
    </source>
</evidence>
<dbReference type="GO" id="GO:0006508">
    <property type="term" value="P:proteolysis"/>
    <property type="evidence" value="ECO:0007669"/>
    <property type="project" value="UniProtKB-KW"/>
</dbReference>
<reference evidence="8" key="1">
    <citation type="submission" date="2019-09" db="EMBL/GenBank/DDBJ databases">
        <title>Draft genome information of white flower Hibiscus syriacus.</title>
        <authorList>
            <person name="Kim Y.-M."/>
        </authorList>
    </citation>
    <scope>NUCLEOTIDE SEQUENCE [LARGE SCALE GENOMIC DNA]</scope>
    <source>
        <strain evidence="8">YM2019G1</strain>
    </source>
</reference>
<gene>
    <name evidence="8" type="ORF">F3Y22_tig00006190pilonHSYRG00004</name>
</gene>
<evidence type="ECO:0000256" key="2">
    <source>
        <dbReference type="ARBA" id="ARBA00022670"/>
    </source>
</evidence>
<evidence type="ECO:0000313" key="9">
    <source>
        <dbReference type="Proteomes" id="UP000436088"/>
    </source>
</evidence>
<feature type="chain" id="PRO_5025578331" evidence="6">
    <location>
        <begin position="30"/>
        <end position="460"/>
    </location>
</feature>
<name>A0A6A3CI31_HIBSY</name>
<feature type="domain" description="Peptidase A1" evidence="7">
    <location>
        <begin position="102"/>
        <end position="452"/>
    </location>
</feature>
<dbReference type="GO" id="GO:0004190">
    <property type="term" value="F:aspartic-type endopeptidase activity"/>
    <property type="evidence" value="ECO:0007669"/>
    <property type="project" value="UniProtKB-KW"/>
</dbReference>
<evidence type="ECO:0000256" key="1">
    <source>
        <dbReference type="ARBA" id="ARBA00007447"/>
    </source>
</evidence>
<dbReference type="GO" id="GO:0005576">
    <property type="term" value="C:extracellular region"/>
    <property type="evidence" value="ECO:0007669"/>
    <property type="project" value="TreeGrafter"/>
</dbReference>
<dbReference type="Gene3D" id="2.40.70.10">
    <property type="entry name" value="Acid Proteases"/>
    <property type="match status" value="2"/>
</dbReference>
<keyword evidence="4" id="KW-0378">Hydrolase</keyword>
<keyword evidence="9" id="KW-1185">Reference proteome</keyword>
<comment type="similarity">
    <text evidence="1">Belongs to the peptidase A1 family.</text>
</comment>
<keyword evidence="3" id="KW-0064">Aspartyl protease</keyword>
<dbReference type="Proteomes" id="UP000436088">
    <property type="component" value="Unassembled WGS sequence"/>
</dbReference>
<evidence type="ECO:0000313" key="8">
    <source>
        <dbReference type="EMBL" id="KAE8726789.1"/>
    </source>
</evidence>
<keyword evidence="2" id="KW-0645">Protease</keyword>
<feature type="signal peptide" evidence="6">
    <location>
        <begin position="1"/>
        <end position="29"/>
    </location>
</feature>
<protein>
    <submittedName>
        <fullName evidence="8">Monovalent cation:proton antiporter</fullName>
    </submittedName>
</protein>
<dbReference type="CDD" id="cd05476">
    <property type="entry name" value="pepsin_A_like_plant"/>
    <property type="match status" value="1"/>
</dbReference>
<dbReference type="PROSITE" id="PS51767">
    <property type="entry name" value="PEPTIDASE_A1"/>
    <property type="match status" value="1"/>
</dbReference>
<evidence type="ECO:0000256" key="3">
    <source>
        <dbReference type="ARBA" id="ARBA00022750"/>
    </source>
</evidence>
<dbReference type="InterPro" id="IPR033121">
    <property type="entry name" value="PEPTIDASE_A1"/>
</dbReference>
<dbReference type="SUPFAM" id="SSF50630">
    <property type="entry name" value="Acid proteases"/>
    <property type="match status" value="1"/>
</dbReference>
<dbReference type="AlphaFoldDB" id="A0A6A3CI31"/>
<dbReference type="PANTHER" id="PTHR47967">
    <property type="entry name" value="OS07G0603500 PROTEIN-RELATED"/>
    <property type="match status" value="1"/>
</dbReference>
<keyword evidence="5" id="KW-0325">Glycoprotein</keyword>
<dbReference type="InterPro" id="IPR034161">
    <property type="entry name" value="Pepsin-like_plant"/>
</dbReference>
<comment type="caution">
    <text evidence="8">The sequence shown here is derived from an EMBL/GenBank/DDBJ whole genome shotgun (WGS) entry which is preliminary data.</text>
</comment>
<dbReference type="InterPro" id="IPR032861">
    <property type="entry name" value="TAXi_N"/>
</dbReference>
<dbReference type="OrthoDB" id="1072226at2759"/>
<keyword evidence="6" id="KW-0732">Signal</keyword>
<dbReference type="InterPro" id="IPR021109">
    <property type="entry name" value="Peptidase_aspartic_dom_sf"/>
</dbReference>
<organism evidence="8 9">
    <name type="scientific">Hibiscus syriacus</name>
    <name type="common">Rose of Sharon</name>
    <dbReference type="NCBI Taxonomy" id="106335"/>
    <lineage>
        <taxon>Eukaryota</taxon>
        <taxon>Viridiplantae</taxon>
        <taxon>Streptophyta</taxon>
        <taxon>Embryophyta</taxon>
        <taxon>Tracheophyta</taxon>
        <taxon>Spermatophyta</taxon>
        <taxon>Magnoliopsida</taxon>
        <taxon>eudicotyledons</taxon>
        <taxon>Gunneridae</taxon>
        <taxon>Pentapetalae</taxon>
        <taxon>rosids</taxon>
        <taxon>malvids</taxon>
        <taxon>Malvales</taxon>
        <taxon>Malvaceae</taxon>
        <taxon>Malvoideae</taxon>
        <taxon>Hibiscus</taxon>
    </lineage>
</organism>
<dbReference type="Pfam" id="PF14541">
    <property type="entry name" value="TAXi_C"/>
    <property type="match status" value="1"/>
</dbReference>
<dbReference type="EMBL" id="VEPZ02000335">
    <property type="protein sequence ID" value="KAE8726789.1"/>
    <property type="molecule type" value="Genomic_DNA"/>
</dbReference>
<dbReference type="PANTHER" id="PTHR47967:SF123">
    <property type="entry name" value="ASPARTIC PROTEINASE NEPENTHESIN-1-LIKE"/>
    <property type="match status" value="1"/>
</dbReference>
<evidence type="ECO:0000259" key="7">
    <source>
        <dbReference type="PROSITE" id="PS51767"/>
    </source>
</evidence>
<dbReference type="Pfam" id="PF14543">
    <property type="entry name" value="TAXi_N"/>
    <property type="match status" value="1"/>
</dbReference>
<sequence>MSSSLGFVNVKVLFYLCVTLVFQHHFAYSTANRTGLTLKACVDDSPGSPMFRIQDLSVPERIERLINVSNARANYLYLMSSLNGTILPDNIRIPILRDGLFYIVTFSIGSPAHRVKLLLDTGSGLIWTQCEPCLTCFKQLLPIFDSRASSSYATLPCTHPLCNGERRPYSCVNNRCVYQYGYLGGASTAGVMSSEDFIFYIDEYHMQTFENVVFGCGNDNDNIFFQNTAVSGIFGLNFAPESMMQQFAAQTRSRYSYCLVPFTELVPDTLLLKFGQDIPELPHAESTLFVQRAGDHHFFVELLDISVGDYRLGLPPSAFQSRGGGQGGCIIDSVSLFTLIDSNSVGGMNPYERVMQVFRGYYGSKGFTAIPTRPGGLELCYNIPPNFNDFASLTFHFNGADYTVPGEYAVFYTDATLCIPILKGTGITIVGAVHQQNKRLVYDGMFDELQFADEICRNDR</sequence>
<proteinExistence type="inferred from homology"/>
<dbReference type="InterPro" id="IPR051708">
    <property type="entry name" value="Plant_Aspart_Prot_A1"/>
</dbReference>
<evidence type="ECO:0000256" key="5">
    <source>
        <dbReference type="ARBA" id="ARBA00023180"/>
    </source>
</evidence>
<evidence type="ECO:0000256" key="4">
    <source>
        <dbReference type="ARBA" id="ARBA00022801"/>
    </source>
</evidence>
<dbReference type="InterPro" id="IPR032799">
    <property type="entry name" value="TAXi_C"/>
</dbReference>